<sequence length="332" mass="38430">MITNVKTRLAMLIVLMCVLCISCNQKTDQVLHLEKSALKEIQNIPNKLTENYNFMFRFELDDNDVIKLNEIKYPYYKLNGNKTKIKVQLFLENDITDTNVSIIALQGNKRLNVSVDGDTWYSAAVLPIPNKSKGVLEFYVNWDRNGEEELILFPIIDKIGTYYSGVSAGIVRLFIAQDKEYNFTTADIMKHKIVENKNTKYVPVLEWLNSNNSKIKINMTEDGMAYTTDDYQKLEISAISYETKIDLMYINDQGETELLAENITLQPNTKKIIEFKNDKIKKLLKKNSRHFVLVLNNRNEEMLSDYLAVNSKFKNVSTNFQQVIEIYPTITP</sequence>
<evidence type="ECO:0000256" key="1">
    <source>
        <dbReference type="SAM" id="SignalP"/>
    </source>
</evidence>
<evidence type="ECO:0000313" key="3">
    <source>
        <dbReference type="EMBL" id="RNB50148.1"/>
    </source>
</evidence>
<dbReference type="RefSeq" id="WP_122953362.1">
    <property type="nucleotide sequence ID" value="NZ_BJOD01000039.1"/>
</dbReference>
<keyword evidence="5" id="KW-1185">Reference proteome</keyword>
<accession>A0A3M8AG29</accession>
<protein>
    <recommendedName>
        <fullName evidence="6">Lipoprotein</fullName>
    </recommendedName>
</protein>
<comment type="caution">
    <text evidence="3">The sequence shown here is derived from an EMBL/GenBank/DDBJ whole genome shotgun (WGS) entry which is preliminary data.</text>
</comment>
<reference evidence="2 5" key="2">
    <citation type="submission" date="2019-06" db="EMBL/GenBank/DDBJ databases">
        <title>Whole genome shotgun sequence of Brevibacillus agri NBRC 15538.</title>
        <authorList>
            <person name="Hosoyama A."/>
            <person name="Uohara A."/>
            <person name="Ohji S."/>
            <person name="Ichikawa N."/>
        </authorList>
    </citation>
    <scope>NUCLEOTIDE SEQUENCE [LARGE SCALE GENOMIC DNA]</scope>
    <source>
        <strain evidence="2 5">NBRC 15538</strain>
    </source>
</reference>
<evidence type="ECO:0008006" key="6">
    <source>
        <dbReference type="Google" id="ProtNLM"/>
    </source>
</evidence>
<reference evidence="3 4" key="1">
    <citation type="submission" date="2018-10" db="EMBL/GenBank/DDBJ databases">
        <title>Phylogenomics of Brevibacillus.</title>
        <authorList>
            <person name="Dunlap C."/>
        </authorList>
    </citation>
    <scope>NUCLEOTIDE SEQUENCE [LARGE SCALE GENOMIC DNA]</scope>
    <source>
        <strain evidence="3 4">NRRL NRS 1219</strain>
    </source>
</reference>
<evidence type="ECO:0000313" key="5">
    <source>
        <dbReference type="Proteomes" id="UP000317180"/>
    </source>
</evidence>
<gene>
    <name evidence="2" type="ORF">BAG01nite_34470</name>
    <name evidence="3" type="ORF">EB820_21960</name>
</gene>
<feature type="signal peptide" evidence="1">
    <location>
        <begin position="1"/>
        <end position="27"/>
    </location>
</feature>
<evidence type="ECO:0000313" key="4">
    <source>
        <dbReference type="Proteomes" id="UP000276178"/>
    </source>
</evidence>
<dbReference type="EMBL" id="BJOD01000039">
    <property type="protein sequence ID" value="GED27345.1"/>
    <property type="molecule type" value="Genomic_DNA"/>
</dbReference>
<organism evidence="3 4">
    <name type="scientific">Brevibacillus agri</name>
    <dbReference type="NCBI Taxonomy" id="51101"/>
    <lineage>
        <taxon>Bacteria</taxon>
        <taxon>Bacillati</taxon>
        <taxon>Bacillota</taxon>
        <taxon>Bacilli</taxon>
        <taxon>Bacillales</taxon>
        <taxon>Paenibacillaceae</taxon>
        <taxon>Brevibacillus</taxon>
    </lineage>
</organism>
<dbReference type="AlphaFoldDB" id="A0A3M8AG29"/>
<name>A0A3M8AG29_9BACL</name>
<evidence type="ECO:0000313" key="2">
    <source>
        <dbReference type="EMBL" id="GED27345.1"/>
    </source>
</evidence>
<dbReference type="GeneID" id="82810377"/>
<dbReference type="EMBL" id="RHHN01000074">
    <property type="protein sequence ID" value="RNB50148.1"/>
    <property type="molecule type" value="Genomic_DNA"/>
</dbReference>
<dbReference type="Proteomes" id="UP000276178">
    <property type="component" value="Unassembled WGS sequence"/>
</dbReference>
<keyword evidence="1" id="KW-0732">Signal</keyword>
<proteinExistence type="predicted"/>
<feature type="chain" id="PRO_5039676698" description="Lipoprotein" evidence="1">
    <location>
        <begin position="28"/>
        <end position="332"/>
    </location>
</feature>
<dbReference type="Proteomes" id="UP000317180">
    <property type="component" value="Unassembled WGS sequence"/>
</dbReference>
<dbReference type="OrthoDB" id="9989789at2"/>